<evidence type="ECO:0000313" key="1">
    <source>
        <dbReference type="EMBL" id="GBE59737.1"/>
    </source>
</evidence>
<comment type="caution">
    <text evidence="1">The sequence shown here is derived from an EMBL/GenBank/DDBJ whole genome shotgun (WGS) entry which is preliminary data.</text>
</comment>
<dbReference type="RefSeq" id="XP_028865980.1">
    <property type="nucleotide sequence ID" value="XM_029010147.1"/>
</dbReference>
<keyword evidence="2" id="KW-1185">Reference proteome</keyword>
<reference evidence="1 2" key="1">
    <citation type="journal article" date="2017" name="BMC Genomics">
        <title>Whole-genome assembly of Babesia ovata and comparative genomics between closely related pathogens.</title>
        <authorList>
            <person name="Yamagishi J."/>
            <person name="Asada M."/>
            <person name="Hakimi H."/>
            <person name="Tanaka T.Q."/>
            <person name="Sugimoto C."/>
            <person name="Kawazu S."/>
        </authorList>
    </citation>
    <scope>NUCLEOTIDE SEQUENCE [LARGE SCALE GENOMIC DNA]</scope>
    <source>
        <strain evidence="1 2">Miyake</strain>
    </source>
</reference>
<accession>A0A2H6K9R5</accession>
<name>A0A2H6K9R5_9APIC</name>
<dbReference type="GeneID" id="39873507"/>
<proteinExistence type="predicted"/>
<gene>
    <name evidence="1" type="ORF">BOVATA_012300</name>
</gene>
<protein>
    <submittedName>
        <fullName evidence="1">Uncharacterized protein</fullName>
    </submittedName>
</protein>
<organism evidence="1 2">
    <name type="scientific">Babesia ovata</name>
    <dbReference type="NCBI Taxonomy" id="189622"/>
    <lineage>
        <taxon>Eukaryota</taxon>
        <taxon>Sar</taxon>
        <taxon>Alveolata</taxon>
        <taxon>Apicomplexa</taxon>
        <taxon>Aconoidasida</taxon>
        <taxon>Piroplasmida</taxon>
        <taxon>Babesiidae</taxon>
        <taxon>Babesia</taxon>
    </lineage>
</organism>
<evidence type="ECO:0000313" key="2">
    <source>
        <dbReference type="Proteomes" id="UP000236319"/>
    </source>
</evidence>
<sequence length="122" mass="13861">MIPLQHAQPAESSPRCVLLQSVDCFGIVAEPEFQFVGYSEEAGDERRRRVHRDEQCDARLRLPQGVQRPLHDAHLGRHLLLSARNVKTNQVDIHLEASECVGKVEMDSEPRVGWQSELLRSP</sequence>
<dbReference type="EMBL" id="BDSA01000001">
    <property type="protein sequence ID" value="GBE59737.1"/>
    <property type="molecule type" value="Genomic_DNA"/>
</dbReference>
<dbReference type="VEuPathDB" id="PiroplasmaDB:BOVATA_012300"/>
<dbReference type="Proteomes" id="UP000236319">
    <property type="component" value="Unassembled WGS sequence"/>
</dbReference>
<dbReference type="AlphaFoldDB" id="A0A2H6K9R5"/>